<dbReference type="NCBIfam" id="TIGR00121">
    <property type="entry name" value="birA_ligase"/>
    <property type="match status" value="1"/>
</dbReference>
<comment type="caution">
    <text evidence="3">The sequence shown here is derived from an EMBL/GenBank/DDBJ whole genome shotgun (WGS) entry which is preliminary data.</text>
</comment>
<evidence type="ECO:0000313" key="3">
    <source>
        <dbReference type="EMBL" id="MPL87048.1"/>
    </source>
</evidence>
<dbReference type="InterPro" id="IPR045864">
    <property type="entry name" value="aa-tRNA-synth_II/BPL/LPL"/>
</dbReference>
<evidence type="ECO:0000259" key="2">
    <source>
        <dbReference type="PROSITE" id="PS51733"/>
    </source>
</evidence>
<sequence length="248" mass="28032">MAIDIIWLETIDSTNKEALRRSDDLTDFTILAAEYQSEGRGQKGTSWESAKGSNLTFSLVLKPDMIKAENQFIISQIAAVGVYEYLVSKGVDAKIKWPNDIYVGDKKIAGILIENFIEGDSLSESIVGVGLNLNQEKFDSGAPNPVSLKAITGENYDRKEELEKLAFYLYDLYIPFKNFSWGSISEKISSMYHRNLYRYEELHKFQETPSGEIFEGRIIGTDKNACILIEKLDGSTVSYAFKEIKYII</sequence>
<dbReference type="CDD" id="cd16442">
    <property type="entry name" value="BPL"/>
    <property type="match status" value="1"/>
</dbReference>
<keyword evidence="1 3" id="KW-0436">Ligase</keyword>
<dbReference type="InterPro" id="IPR004143">
    <property type="entry name" value="BPL_LPL_catalytic"/>
</dbReference>
<protein>
    <submittedName>
        <fullName evidence="3">Bifunctional ligase/repressor BirA</fullName>
        <ecNumber evidence="3">6.3.4.15</ecNumber>
    </submittedName>
</protein>
<accession>A0A644V6T7</accession>
<dbReference type="GO" id="GO:0004077">
    <property type="term" value="F:biotin--[biotin carboxyl-carrier protein] ligase activity"/>
    <property type="evidence" value="ECO:0007669"/>
    <property type="project" value="UniProtKB-EC"/>
</dbReference>
<dbReference type="GO" id="GO:0005737">
    <property type="term" value="C:cytoplasm"/>
    <property type="evidence" value="ECO:0007669"/>
    <property type="project" value="TreeGrafter"/>
</dbReference>
<dbReference type="InterPro" id="IPR004408">
    <property type="entry name" value="Biotin_CoA_COase_ligase"/>
</dbReference>
<evidence type="ECO:0000256" key="1">
    <source>
        <dbReference type="ARBA" id="ARBA00022598"/>
    </source>
</evidence>
<name>A0A644V6T7_9ZZZZ</name>
<dbReference type="AlphaFoldDB" id="A0A644V6T7"/>
<feature type="domain" description="BPL/LPL catalytic" evidence="2">
    <location>
        <begin position="1"/>
        <end position="177"/>
    </location>
</feature>
<proteinExistence type="predicted"/>
<gene>
    <name evidence="3" type="primary">birA_14</name>
    <name evidence="3" type="ORF">SDC9_33040</name>
</gene>
<dbReference type="PANTHER" id="PTHR12835">
    <property type="entry name" value="BIOTIN PROTEIN LIGASE"/>
    <property type="match status" value="1"/>
</dbReference>
<dbReference type="Pfam" id="PF03099">
    <property type="entry name" value="BPL_LplA_LipB"/>
    <property type="match status" value="1"/>
</dbReference>
<dbReference type="PROSITE" id="PS51733">
    <property type="entry name" value="BPL_LPL_CATALYTIC"/>
    <property type="match status" value="1"/>
</dbReference>
<organism evidence="3">
    <name type="scientific">bioreactor metagenome</name>
    <dbReference type="NCBI Taxonomy" id="1076179"/>
    <lineage>
        <taxon>unclassified sequences</taxon>
        <taxon>metagenomes</taxon>
        <taxon>ecological metagenomes</taxon>
    </lineage>
</organism>
<dbReference type="EMBL" id="VSSQ01000232">
    <property type="protein sequence ID" value="MPL87048.1"/>
    <property type="molecule type" value="Genomic_DNA"/>
</dbReference>
<dbReference type="EC" id="6.3.4.15" evidence="3"/>
<dbReference type="PANTHER" id="PTHR12835:SF5">
    <property type="entry name" value="BIOTIN--PROTEIN LIGASE"/>
    <property type="match status" value="1"/>
</dbReference>
<dbReference type="SUPFAM" id="SSF55681">
    <property type="entry name" value="Class II aaRS and biotin synthetases"/>
    <property type="match status" value="1"/>
</dbReference>
<reference evidence="3" key="1">
    <citation type="submission" date="2019-08" db="EMBL/GenBank/DDBJ databases">
        <authorList>
            <person name="Kucharzyk K."/>
            <person name="Murdoch R.W."/>
            <person name="Higgins S."/>
            <person name="Loffler F."/>
        </authorList>
    </citation>
    <scope>NUCLEOTIDE SEQUENCE</scope>
</reference>
<dbReference type="Gene3D" id="3.30.930.10">
    <property type="entry name" value="Bira Bifunctional Protein, Domain 2"/>
    <property type="match status" value="1"/>
</dbReference>